<protein>
    <submittedName>
        <fullName evidence="2">Uncharacterized protein</fullName>
    </submittedName>
</protein>
<gene>
    <name evidence="2" type="ORF">DRF65_08355</name>
</gene>
<dbReference type="EMBL" id="QNVT01000006">
    <property type="protein sequence ID" value="REC62824.1"/>
    <property type="molecule type" value="Genomic_DNA"/>
</dbReference>
<organism evidence="2 3">
    <name type="scientific">Chryseobacterium pennae</name>
    <dbReference type="NCBI Taxonomy" id="2258962"/>
    <lineage>
        <taxon>Bacteria</taxon>
        <taxon>Pseudomonadati</taxon>
        <taxon>Bacteroidota</taxon>
        <taxon>Flavobacteriia</taxon>
        <taxon>Flavobacteriales</taxon>
        <taxon>Weeksellaceae</taxon>
        <taxon>Chryseobacterium group</taxon>
        <taxon>Chryseobacterium</taxon>
    </lineage>
</organism>
<keyword evidence="1" id="KW-1133">Transmembrane helix</keyword>
<proteinExistence type="predicted"/>
<reference evidence="3" key="1">
    <citation type="submission" date="2018-06" db="EMBL/GenBank/DDBJ databases">
        <authorList>
            <person name="Lum Nde A."/>
            <person name="Hugo C."/>
        </authorList>
    </citation>
    <scope>NUCLEOTIDE SEQUENCE [LARGE SCALE GENOMIC DNA]</scope>
    <source>
        <strain evidence="3">1_F178</strain>
    </source>
</reference>
<accession>A0A3D9CAR8</accession>
<feature type="transmembrane region" description="Helical" evidence="1">
    <location>
        <begin position="57"/>
        <end position="78"/>
    </location>
</feature>
<comment type="caution">
    <text evidence="2">The sequence shown here is derived from an EMBL/GenBank/DDBJ whole genome shotgun (WGS) entry which is preliminary data.</text>
</comment>
<keyword evidence="3" id="KW-1185">Reference proteome</keyword>
<dbReference type="AlphaFoldDB" id="A0A3D9CAR8"/>
<feature type="transmembrane region" description="Helical" evidence="1">
    <location>
        <begin position="21"/>
        <end position="45"/>
    </location>
</feature>
<name>A0A3D9CAR8_9FLAO</name>
<evidence type="ECO:0000313" key="2">
    <source>
        <dbReference type="EMBL" id="REC62824.1"/>
    </source>
</evidence>
<keyword evidence="1" id="KW-0812">Transmembrane</keyword>
<evidence type="ECO:0000256" key="1">
    <source>
        <dbReference type="SAM" id="Phobius"/>
    </source>
</evidence>
<sequence length="178" mass="20979">MLNNKKHLKMPDTIEIKNRTNWLMTLITSLALVILLFIILVIIPLTSAEKTYLLSALSYIFTVAPFVAFFILFLYLWLWNTFGKTILKIETDSITVIHKNKLFKAPNTFLKQEIKDIQTIDQRIEKYKFGVRYHFSWTGATYSVVLADRNGEKRIVDWITKEKADEIADKIKKEWCWN</sequence>
<keyword evidence="1" id="KW-0472">Membrane</keyword>
<dbReference type="Proteomes" id="UP000256686">
    <property type="component" value="Unassembled WGS sequence"/>
</dbReference>
<evidence type="ECO:0000313" key="3">
    <source>
        <dbReference type="Proteomes" id="UP000256686"/>
    </source>
</evidence>